<dbReference type="OrthoDB" id="10668833at2759"/>
<keyword evidence="2" id="KW-1133">Transmembrane helix</keyword>
<feature type="region of interest" description="Disordered" evidence="1">
    <location>
        <begin position="54"/>
        <end position="313"/>
    </location>
</feature>
<reference evidence="3" key="2">
    <citation type="submission" date="2015-07" db="EMBL/GenBank/DDBJ databases">
        <authorList>
            <person name="Noorani M."/>
        </authorList>
    </citation>
    <scope>NUCLEOTIDE SEQUENCE</scope>
    <source>
        <strain evidence="3">Yugu1</strain>
    </source>
</reference>
<feature type="transmembrane region" description="Helical" evidence="2">
    <location>
        <begin position="691"/>
        <end position="707"/>
    </location>
</feature>
<protein>
    <submittedName>
        <fullName evidence="3">Uncharacterized protein</fullName>
    </submittedName>
</protein>
<evidence type="ECO:0000313" key="3">
    <source>
        <dbReference type="EMBL" id="RCV40632.1"/>
    </source>
</evidence>
<name>A0A368SDX3_SETIT</name>
<dbReference type="STRING" id="4555.A0A368SDX3"/>
<feature type="region of interest" description="Disordered" evidence="1">
    <location>
        <begin position="563"/>
        <end position="631"/>
    </location>
</feature>
<reference evidence="3" key="1">
    <citation type="journal article" date="2012" name="Nat. Biotechnol.">
        <title>Reference genome sequence of the model plant Setaria.</title>
        <authorList>
            <person name="Bennetzen J.L."/>
            <person name="Schmutz J."/>
            <person name="Wang H."/>
            <person name="Percifield R."/>
            <person name="Hawkins J."/>
            <person name="Pontaroli A.C."/>
            <person name="Estep M."/>
            <person name="Feng L."/>
            <person name="Vaughn J.N."/>
            <person name="Grimwood J."/>
            <person name="Jenkins J."/>
            <person name="Barry K."/>
            <person name="Lindquist E."/>
            <person name="Hellsten U."/>
            <person name="Deshpande S."/>
            <person name="Wang X."/>
            <person name="Wu X."/>
            <person name="Mitros T."/>
            <person name="Triplett J."/>
            <person name="Yang X."/>
            <person name="Ye C.Y."/>
            <person name="Mauro-Herrera M."/>
            <person name="Wang L."/>
            <person name="Li P."/>
            <person name="Sharma M."/>
            <person name="Sharma R."/>
            <person name="Ronald P.C."/>
            <person name="Panaud O."/>
            <person name="Kellogg E.A."/>
            <person name="Brutnell T.P."/>
            <person name="Doust A.N."/>
            <person name="Tuskan G.A."/>
            <person name="Rokhsar D."/>
            <person name="Devos K.M."/>
        </authorList>
    </citation>
    <scope>NUCLEOTIDE SEQUENCE [LARGE SCALE GENOMIC DNA]</scope>
    <source>
        <strain evidence="3">Yugu1</strain>
    </source>
</reference>
<feature type="compositionally biased region" description="Polar residues" evidence="1">
    <location>
        <begin position="303"/>
        <end position="313"/>
    </location>
</feature>
<keyword evidence="2" id="KW-0472">Membrane</keyword>
<gene>
    <name evidence="3" type="ORF">SETIT_9G070900v2</name>
</gene>
<organism evidence="3">
    <name type="scientific">Setaria italica</name>
    <name type="common">Foxtail millet</name>
    <name type="synonym">Panicum italicum</name>
    <dbReference type="NCBI Taxonomy" id="4555"/>
    <lineage>
        <taxon>Eukaryota</taxon>
        <taxon>Viridiplantae</taxon>
        <taxon>Streptophyta</taxon>
        <taxon>Embryophyta</taxon>
        <taxon>Tracheophyta</taxon>
        <taxon>Spermatophyta</taxon>
        <taxon>Magnoliopsida</taxon>
        <taxon>Liliopsida</taxon>
        <taxon>Poales</taxon>
        <taxon>Poaceae</taxon>
        <taxon>PACMAD clade</taxon>
        <taxon>Panicoideae</taxon>
        <taxon>Panicodae</taxon>
        <taxon>Paniceae</taxon>
        <taxon>Cenchrinae</taxon>
        <taxon>Setaria</taxon>
    </lineage>
</organism>
<sequence>MAAVPSPTPPGFFKVVSYGEAFSASSSSSTGGGVEHSDFLDEATIREAIFGAAGCSRGAGTDGGDTVTHEEDCESEAAELDGTGSSVEAPPTSSVLGTTVSPCNTLPEMATVVEEEDAESFGEEDDMENSGEEDEEDDYDEGSGEKEEENMENSCDCEEDEDDDDESSGEEEDSETSEEEEDDDDDYESSGEDDYDESSCEEDVDESSCEEDDTETSEEEEDDDESSGEEEDEDTEISGEEEEDSDGESSSEDCFEIPATRHSTDPGLEPTASDANGNGKPPAFPGGTYDDVDDDDSDDDIIPSTTMCTHNTDQATAIEVQLIKELLESFPHMYDYIEIDSGMEEEPFEPVRREYDGIHSSSDLDDIDYDEDDDNEGSGVGESSKPSELVGRVYDDVDSGSDVEESVSVPYAPNTEPRVSMVGKSPLSEFLFETAPKGMPRVLLTQLYGRAGRSYDEVDSDSDMEESGCDAEDESCCVEEDAIDCPEEEEDSGDDIDNGDEEEIDNVPGVCGLCGHTVQTSNRPVELGSISDYDCFDPETVVRPAKVICKNGKAICIVYDDDDKQGVDNPMPEATGPSGGAEEHVEPVRRSYDNIDTDTEDDGGHNAVEEAPGASDTGDAKNPTRGPAGKEVALEDLRRRAVAEDTLEVEDLLLELLEDLESARLAPPAHAQERAGQRGAGSPTADLTFCVMVYVAAYIAIVCFSSLR</sequence>
<accession>A0A368SDX3</accession>
<keyword evidence="2" id="KW-0812">Transmembrane</keyword>
<feature type="compositionally biased region" description="Polar residues" evidence="1">
    <location>
        <begin position="83"/>
        <end position="104"/>
    </location>
</feature>
<dbReference type="AlphaFoldDB" id="A0A368SDX3"/>
<proteinExistence type="predicted"/>
<dbReference type="EMBL" id="CM003536">
    <property type="protein sequence ID" value="RCV40632.1"/>
    <property type="molecule type" value="Genomic_DNA"/>
</dbReference>
<feature type="region of interest" description="Disordered" evidence="1">
    <location>
        <begin position="345"/>
        <end position="412"/>
    </location>
</feature>
<evidence type="ECO:0000256" key="1">
    <source>
        <dbReference type="SAM" id="MobiDB-lite"/>
    </source>
</evidence>
<feature type="compositionally biased region" description="Acidic residues" evidence="1">
    <location>
        <begin position="290"/>
        <end position="301"/>
    </location>
</feature>
<feature type="compositionally biased region" description="Basic and acidic residues" evidence="1">
    <location>
        <begin position="581"/>
        <end position="593"/>
    </location>
</feature>
<feature type="compositionally biased region" description="Acidic residues" evidence="1">
    <location>
        <begin position="113"/>
        <end position="255"/>
    </location>
</feature>
<feature type="compositionally biased region" description="Acidic residues" evidence="1">
    <location>
        <begin position="363"/>
        <end position="376"/>
    </location>
</feature>
<feature type="compositionally biased region" description="Acidic residues" evidence="1">
    <location>
        <begin position="396"/>
        <end position="405"/>
    </location>
</feature>
<evidence type="ECO:0000256" key="2">
    <source>
        <dbReference type="SAM" id="Phobius"/>
    </source>
</evidence>